<name>A0A2T7PBM3_POMCA</name>
<dbReference type="Gene3D" id="2.170.130.30">
    <property type="match status" value="1"/>
</dbReference>
<protein>
    <recommendedName>
        <fullName evidence="1">Transcobalamin-like C-terminal domain-containing protein</fullName>
    </recommendedName>
</protein>
<feature type="domain" description="Transcobalamin-like C-terminal" evidence="1">
    <location>
        <begin position="59"/>
        <end position="109"/>
    </location>
</feature>
<comment type="caution">
    <text evidence="2">The sequence shown here is derived from an EMBL/GenBank/DDBJ whole genome shotgun (WGS) entry which is preliminary data.</text>
</comment>
<dbReference type="AlphaFoldDB" id="A0A2T7PBM3"/>
<evidence type="ECO:0000313" key="3">
    <source>
        <dbReference type="Proteomes" id="UP000245119"/>
    </source>
</evidence>
<dbReference type="OrthoDB" id="6084164at2759"/>
<dbReference type="EMBL" id="PZQS01000005">
    <property type="protein sequence ID" value="PVD30817.1"/>
    <property type="molecule type" value="Genomic_DNA"/>
</dbReference>
<organism evidence="2 3">
    <name type="scientific">Pomacea canaliculata</name>
    <name type="common">Golden apple snail</name>
    <dbReference type="NCBI Taxonomy" id="400727"/>
    <lineage>
        <taxon>Eukaryota</taxon>
        <taxon>Metazoa</taxon>
        <taxon>Spiralia</taxon>
        <taxon>Lophotrochozoa</taxon>
        <taxon>Mollusca</taxon>
        <taxon>Gastropoda</taxon>
        <taxon>Caenogastropoda</taxon>
        <taxon>Architaenioglossa</taxon>
        <taxon>Ampullarioidea</taxon>
        <taxon>Ampullariidae</taxon>
        <taxon>Pomacea</taxon>
    </lineage>
</organism>
<reference evidence="2 3" key="1">
    <citation type="submission" date="2018-04" db="EMBL/GenBank/DDBJ databases">
        <title>The genome of golden apple snail Pomacea canaliculata provides insight into stress tolerance and invasive adaptation.</title>
        <authorList>
            <person name="Liu C."/>
            <person name="Liu B."/>
            <person name="Ren Y."/>
            <person name="Zhang Y."/>
            <person name="Wang H."/>
            <person name="Li S."/>
            <person name="Jiang F."/>
            <person name="Yin L."/>
            <person name="Zhang G."/>
            <person name="Qian W."/>
            <person name="Fan W."/>
        </authorList>
    </citation>
    <scope>NUCLEOTIDE SEQUENCE [LARGE SCALE GENOMIC DNA]</scope>
    <source>
        <strain evidence="2">SZHN2017</strain>
        <tissue evidence="2">Muscle</tissue>
    </source>
</reference>
<keyword evidence="3" id="KW-1185">Reference proteome</keyword>
<proteinExistence type="predicted"/>
<sequence>MAQGGKNVTLRAVNTLVHPNFEIQANLPDTHSRFLIEMVQEAAGIDPGFNRFAVHYHTSPGGYYLSAINDVYAEKDKTYWCILDFNNRPVEYGMSTYEPRDGETVTFELRVDAGGQHPGFGRLLCLFRVAWFVDRASGDYDIVLLITFCD</sequence>
<dbReference type="InterPro" id="IPR027954">
    <property type="entry name" value="Transcobalamin-like_C"/>
</dbReference>
<evidence type="ECO:0000313" key="2">
    <source>
        <dbReference type="EMBL" id="PVD30817.1"/>
    </source>
</evidence>
<gene>
    <name evidence="2" type="ORF">C0Q70_10092</name>
</gene>
<accession>A0A2T7PBM3</accession>
<evidence type="ECO:0000259" key="1">
    <source>
        <dbReference type="Pfam" id="PF14478"/>
    </source>
</evidence>
<dbReference type="Pfam" id="PF14478">
    <property type="entry name" value="DUF4430"/>
    <property type="match status" value="1"/>
</dbReference>
<dbReference type="Proteomes" id="UP000245119">
    <property type="component" value="Linkage Group LG5"/>
</dbReference>